<evidence type="ECO:0000259" key="11">
    <source>
        <dbReference type="Pfam" id="PF00482"/>
    </source>
</evidence>
<evidence type="ECO:0000256" key="7">
    <source>
        <dbReference type="ARBA" id="ARBA00022989"/>
    </source>
</evidence>
<dbReference type="Proteomes" id="UP000682134">
    <property type="component" value="Unassembled WGS sequence"/>
</dbReference>
<evidence type="ECO:0000256" key="4">
    <source>
        <dbReference type="ARBA" id="ARBA00022475"/>
    </source>
</evidence>
<proteinExistence type="inferred from homology"/>
<evidence type="ECO:0000256" key="3">
    <source>
        <dbReference type="ARBA" id="ARBA00022448"/>
    </source>
</evidence>
<evidence type="ECO:0000256" key="8">
    <source>
        <dbReference type="ARBA" id="ARBA00023136"/>
    </source>
</evidence>
<evidence type="ECO:0000256" key="5">
    <source>
        <dbReference type="ARBA" id="ARBA00022519"/>
    </source>
</evidence>
<protein>
    <submittedName>
        <fullName evidence="12">Type II secretion system F family protein</fullName>
    </submittedName>
</protein>
<evidence type="ECO:0000256" key="9">
    <source>
        <dbReference type="RuleBase" id="RU003923"/>
    </source>
</evidence>
<keyword evidence="3 9" id="KW-0813">Transport</keyword>
<dbReference type="RefSeq" id="WP_209404931.1">
    <property type="nucleotide sequence ID" value="NZ_JAGIYQ010000005.1"/>
</dbReference>
<feature type="domain" description="Type II secretion system protein GspF" evidence="11">
    <location>
        <begin position="68"/>
        <end position="191"/>
    </location>
</feature>
<keyword evidence="6 9" id="KW-0812">Transmembrane</keyword>
<name>A0A940NMP3_9BACI</name>
<feature type="transmembrane region" description="Helical" evidence="10">
    <location>
        <begin position="374"/>
        <end position="395"/>
    </location>
</feature>
<dbReference type="EMBL" id="JAGIYQ010000005">
    <property type="protein sequence ID" value="MBP0725406.1"/>
    <property type="molecule type" value="Genomic_DNA"/>
</dbReference>
<dbReference type="InterPro" id="IPR042094">
    <property type="entry name" value="T2SS_GspF_sf"/>
</dbReference>
<evidence type="ECO:0000313" key="12">
    <source>
        <dbReference type="EMBL" id="MBP0725406.1"/>
    </source>
</evidence>
<evidence type="ECO:0000256" key="10">
    <source>
        <dbReference type="SAM" id="Phobius"/>
    </source>
</evidence>
<dbReference type="GO" id="GO:0005886">
    <property type="term" value="C:plasma membrane"/>
    <property type="evidence" value="ECO:0007669"/>
    <property type="project" value="UniProtKB-SubCell"/>
</dbReference>
<evidence type="ECO:0000256" key="6">
    <source>
        <dbReference type="ARBA" id="ARBA00022692"/>
    </source>
</evidence>
<keyword evidence="5" id="KW-0997">Cell inner membrane</keyword>
<organism evidence="12 13">
    <name type="scientific">Gottfriedia endophytica</name>
    <dbReference type="NCBI Taxonomy" id="2820819"/>
    <lineage>
        <taxon>Bacteria</taxon>
        <taxon>Bacillati</taxon>
        <taxon>Bacillota</taxon>
        <taxon>Bacilli</taxon>
        <taxon>Bacillales</taxon>
        <taxon>Bacillaceae</taxon>
        <taxon>Gottfriedia</taxon>
    </lineage>
</organism>
<dbReference type="AlphaFoldDB" id="A0A940NMP3"/>
<feature type="domain" description="Type II secretion system protein GspF" evidence="11">
    <location>
        <begin position="272"/>
        <end position="393"/>
    </location>
</feature>
<dbReference type="InterPro" id="IPR001992">
    <property type="entry name" value="T2SS_GspF/T4SS_PilC_CS"/>
</dbReference>
<keyword evidence="8 10" id="KW-0472">Membrane</keyword>
<dbReference type="PRINTS" id="PR00812">
    <property type="entry name" value="BCTERIALGSPF"/>
</dbReference>
<feature type="transmembrane region" description="Helical" evidence="10">
    <location>
        <begin position="221"/>
        <end position="239"/>
    </location>
</feature>
<keyword evidence="4" id="KW-1003">Cell membrane</keyword>
<comment type="caution">
    <text evidence="12">The sequence shown here is derived from an EMBL/GenBank/DDBJ whole genome shotgun (WGS) entry which is preliminary data.</text>
</comment>
<comment type="subcellular location">
    <subcellularLocation>
        <location evidence="1">Cell inner membrane</location>
        <topology evidence="1">Multi-pass membrane protein</topology>
    </subcellularLocation>
    <subcellularLocation>
        <location evidence="9">Cell membrane</location>
        <topology evidence="9">Multi-pass membrane protein</topology>
    </subcellularLocation>
</comment>
<dbReference type="InterPro" id="IPR003004">
    <property type="entry name" value="GspF/PilC"/>
</dbReference>
<evidence type="ECO:0000313" key="13">
    <source>
        <dbReference type="Proteomes" id="UP000682134"/>
    </source>
</evidence>
<feature type="transmembrane region" description="Helical" evidence="10">
    <location>
        <begin position="166"/>
        <end position="187"/>
    </location>
</feature>
<dbReference type="PROSITE" id="PS00874">
    <property type="entry name" value="T2SP_F"/>
    <property type="match status" value="1"/>
</dbReference>
<dbReference type="PANTHER" id="PTHR30012">
    <property type="entry name" value="GENERAL SECRETION PATHWAY PROTEIN"/>
    <property type="match status" value="1"/>
</dbReference>
<dbReference type="FunFam" id="1.20.81.30:FF:000001">
    <property type="entry name" value="Type II secretion system protein F"/>
    <property type="match status" value="2"/>
</dbReference>
<comment type="similarity">
    <text evidence="2 9">Belongs to the GSP F family.</text>
</comment>
<evidence type="ECO:0000256" key="1">
    <source>
        <dbReference type="ARBA" id="ARBA00004429"/>
    </source>
</evidence>
<reference evidence="12" key="1">
    <citation type="submission" date="2021-04" db="EMBL/GenBank/DDBJ databases">
        <title>Genome seq and assembly of Bacillus sp.</title>
        <authorList>
            <person name="Chhetri G."/>
        </authorList>
    </citation>
    <scope>NUCLEOTIDE SEQUENCE</scope>
    <source>
        <strain evidence="12">RG28</strain>
    </source>
</reference>
<evidence type="ECO:0000256" key="2">
    <source>
        <dbReference type="ARBA" id="ARBA00005745"/>
    </source>
</evidence>
<dbReference type="Pfam" id="PF00482">
    <property type="entry name" value="T2SSF"/>
    <property type="match status" value="2"/>
</dbReference>
<dbReference type="InterPro" id="IPR018076">
    <property type="entry name" value="T2SS_GspF_dom"/>
</dbReference>
<keyword evidence="7 10" id="KW-1133">Transmembrane helix</keyword>
<dbReference type="PANTHER" id="PTHR30012:SF0">
    <property type="entry name" value="TYPE II SECRETION SYSTEM PROTEIN F-RELATED"/>
    <property type="match status" value="1"/>
</dbReference>
<gene>
    <name evidence="12" type="ORF">J5Y03_09420</name>
</gene>
<dbReference type="GO" id="GO:0015628">
    <property type="term" value="P:protein secretion by the type II secretion system"/>
    <property type="evidence" value="ECO:0007669"/>
    <property type="project" value="TreeGrafter"/>
</dbReference>
<accession>A0A940NMP3</accession>
<sequence>MPQFEYVVRNQSGKKQSGKIKGSSKREVYEQLREKKLGILELKEIPETVLTRDITFGKPLKLKDFVMYLRQFATLIKAGVTIVDATKILASQVDAKGLKQALQNIEEDLRSGQPLSVAYQKHPKLFNKLFINMVKAGESTGQLDEALDSMADYYEKQLRLRQKIQAAMMYPVAVGILSILVVTFLLVKVVPTFVKMFADLHQDLPTITKVIIHSSNWMKSYWWSIFVLYAVLHVALLLIKNNKNSKYYLDYAILKLPIIGSLFRQSVIARLTRTLSSLLSSGVPILEAMPLVEDVVENEVVGRALQKSRTSLKMGQALSEPLKEHWVFPPLVSQMISVGEETGSLDHMLIKVSEFYESEVEYTSDRLKALIEPVMIIFLTSIVGVIVLAIIIPLFKLYNSF</sequence>
<keyword evidence="13" id="KW-1185">Reference proteome</keyword>
<dbReference type="Gene3D" id="1.20.81.30">
    <property type="entry name" value="Type II secretion system (T2SS), domain F"/>
    <property type="match status" value="2"/>
</dbReference>